<dbReference type="Proteomes" id="UP000631114">
    <property type="component" value="Unassembled WGS sequence"/>
</dbReference>
<name>A0A835I8Z3_9MAGN</name>
<protein>
    <submittedName>
        <fullName evidence="1">Uncharacterized protein</fullName>
    </submittedName>
</protein>
<comment type="caution">
    <text evidence="1">The sequence shown here is derived from an EMBL/GenBank/DDBJ whole genome shotgun (WGS) entry which is preliminary data.</text>
</comment>
<proteinExistence type="predicted"/>
<reference evidence="1 2" key="1">
    <citation type="submission" date="2020-10" db="EMBL/GenBank/DDBJ databases">
        <title>The Coptis chinensis genome and diversification of protoberbering-type alkaloids.</title>
        <authorList>
            <person name="Wang B."/>
            <person name="Shu S."/>
            <person name="Song C."/>
            <person name="Liu Y."/>
        </authorList>
    </citation>
    <scope>NUCLEOTIDE SEQUENCE [LARGE SCALE GENOMIC DNA]</scope>
    <source>
        <strain evidence="1">HL-2020</strain>
        <tissue evidence="1">Leaf</tissue>
    </source>
</reference>
<evidence type="ECO:0000313" key="2">
    <source>
        <dbReference type="Proteomes" id="UP000631114"/>
    </source>
</evidence>
<evidence type="ECO:0000313" key="1">
    <source>
        <dbReference type="EMBL" id="KAF9611488.1"/>
    </source>
</evidence>
<dbReference type="AlphaFoldDB" id="A0A835I8Z3"/>
<gene>
    <name evidence="1" type="ORF">IFM89_032458</name>
</gene>
<sequence>MFYKEIQKPGGSLKLIPLQSCNRLQIVSNEDHLLAEGSFGYVFKSGFPDAQILAVKNINTVVALSIHEEEQFLDVI</sequence>
<accession>A0A835I8Z3</accession>
<dbReference type="EMBL" id="JADFTS010000004">
    <property type="protein sequence ID" value="KAF9611488.1"/>
    <property type="molecule type" value="Genomic_DNA"/>
</dbReference>
<keyword evidence="2" id="KW-1185">Reference proteome</keyword>
<organism evidence="1 2">
    <name type="scientific">Coptis chinensis</name>
    <dbReference type="NCBI Taxonomy" id="261450"/>
    <lineage>
        <taxon>Eukaryota</taxon>
        <taxon>Viridiplantae</taxon>
        <taxon>Streptophyta</taxon>
        <taxon>Embryophyta</taxon>
        <taxon>Tracheophyta</taxon>
        <taxon>Spermatophyta</taxon>
        <taxon>Magnoliopsida</taxon>
        <taxon>Ranunculales</taxon>
        <taxon>Ranunculaceae</taxon>
        <taxon>Coptidoideae</taxon>
        <taxon>Coptis</taxon>
    </lineage>
</organism>